<proteinExistence type="predicted"/>
<evidence type="ECO:0000256" key="1">
    <source>
        <dbReference type="SAM" id="MobiDB-lite"/>
    </source>
</evidence>
<accession>R0L881</accession>
<gene>
    <name evidence="2" type="ORF">Anapl_10884</name>
</gene>
<dbReference type="Proteomes" id="UP000296049">
    <property type="component" value="Unassembled WGS sequence"/>
</dbReference>
<sequence>MHKRLCAKLLQLSDVEDLLFAPCPQTARTAGLQAFLNVSLLQEASAEPRSFQLEVMPNVVRALQKQGLEKVGQEVHRGWDEPAASSGCEGSVATALPGNLGDPGPLGSAPHGRRV</sequence>
<keyword evidence="3" id="KW-1185">Reference proteome</keyword>
<protein>
    <submittedName>
        <fullName evidence="2">Uncharacterized protein</fullName>
    </submittedName>
</protein>
<evidence type="ECO:0000313" key="3">
    <source>
        <dbReference type="Proteomes" id="UP000296049"/>
    </source>
</evidence>
<organism evidence="2 3">
    <name type="scientific">Anas platyrhynchos</name>
    <name type="common">Mallard</name>
    <name type="synonym">Anas boschas</name>
    <dbReference type="NCBI Taxonomy" id="8839"/>
    <lineage>
        <taxon>Eukaryota</taxon>
        <taxon>Metazoa</taxon>
        <taxon>Chordata</taxon>
        <taxon>Craniata</taxon>
        <taxon>Vertebrata</taxon>
        <taxon>Euteleostomi</taxon>
        <taxon>Archelosauria</taxon>
        <taxon>Archosauria</taxon>
        <taxon>Dinosauria</taxon>
        <taxon>Saurischia</taxon>
        <taxon>Theropoda</taxon>
        <taxon>Coelurosauria</taxon>
        <taxon>Aves</taxon>
        <taxon>Neognathae</taxon>
        <taxon>Galloanserae</taxon>
        <taxon>Anseriformes</taxon>
        <taxon>Anatidae</taxon>
        <taxon>Anatinae</taxon>
        <taxon>Anas</taxon>
    </lineage>
</organism>
<feature type="compositionally biased region" description="Low complexity" evidence="1">
    <location>
        <begin position="96"/>
        <end position="107"/>
    </location>
</feature>
<dbReference type="EMBL" id="KB743963">
    <property type="protein sequence ID" value="EOA96492.1"/>
    <property type="molecule type" value="Genomic_DNA"/>
</dbReference>
<evidence type="ECO:0000313" key="2">
    <source>
        <dbReference type="EMBL" id="EOA96492.1"/>
    </source>
</evidence>
<dbReference type="AlphaFoldDB" id="R0L881"/>
<name>R0L881_ANAPL</name>
<feature type="region of interest" description="Disordered" evidence="1">
    <location>
        <begin position="80"/>
        <end position="115"/>
    </location>
</feature>
<reference evidence="3" key="1">
    <citation type="journal article" date="2013" name="Nat. Genet.">
        <title>The duck genome and transcriptome provide insight into an avian influenza virus reservoir species.</title>
        <authorList>
            <person name="Huang Y."/>
            <person name="Li Y."/>
            <person name="Burt D.W."/>
            <person name="Chen H."/>
            <person name="Zhang Y."/>
            <person name="Qian W."/>
            <person name="Kim H."/>
            <person name="Gan S."/>
            <person name="Zhao Y."/>
            <person name="Li J."/>
            <person name="Yi K."/>
            <person name="Feng H."/>
            <person name="Zhu P."/>
            <person name="Li B."/>
            <person name="Liu Q."/>
            <person name="Fairley S."/>
            <person name="Magor K.E."/>
            <person name="Du Z."/>
            <person name="Hu X."/>
            <person name="Goodman L."/>
            <person name="Tafer H."/>
            <person name="Vignal A."/>
            <person name="Lee T."/>
            <person name="Kim K.W."/>
            <person name="Sheng Z."/>
            <person name="An Y."/>
            <person name="Searle S."/>
            <person name="Herrero J."/>
            <person name="Groenen M.A."/>
            <person name="Crooijmans R.P."/>
            <person name="Faraut T."/>
            <person name="Cai Q."/>
            <person name="Webster R.G."/>
            <person name="Aldridge J.R."/>
            <person name="Warren W.C."/>
            <person name="Bartschat S."/>
            <person name="Kehr S."/>
            <person name="Marz M."/>
            <person name="Stadler P.F."/>
            <person name="Smith J."/>
            <person name="Kraus R.H."/>
            <person name="Zhao Y."/>
            <person name="Ren L."/>
            <person name="Fei J."/>
            <person name="Morisson M."/>
            <person name="Kaiser P."/>
            <person name="Griffin D.K."/>
            <person name="Rao M."/>
            <person name="Pitel F."/>
            <person name="Wang J."/>
            <person name="Li N."/>
        </authorList>
    </citation>
    <scope>NUCLEOTIDE SEQUENCE [LARGE SCALE GENOMIC DNA]</scope>
</reference>